<dbReference type="OrthoDB" id="3928002at2759"/>
<evidence type="ECO:0000256" key="1">
    <source>
        <dbReference type="SAM" id="SignalP"/>
    </source>
</evidence>
<organism evidence="2 3">
    <name type="scientific">Zopfia rhizophila CBS 207.26</name>
    <dbReference type="NCBI Taxonomy" id="1314779"/>
    <lineage>
        <taxon>Eukaryota</taxon>
        <taxon>Fungi</taxon>
        <taxon>Dikarya</taxon>
        <taxon>Ascomycota</taxon>
        <taxon>Pezizomycotina</taxon>
        <taxon>Dothideomycetes</taxon>
        <taxon>Dothideomycetes incertae sedis</taxon>
        <taxon>Zopfiaceae</taxon>
        <taxon>Zopfia</taxon>
    </lineage>
</organism>
<dbReference type="PANTHER" id="PTHR38049:SF2">
    <property type="entry name" value="RICIN B LECTIN DOMAIN-CONTAINING PROTEIN"/>
    <property type="match status" value="1"/>
</dbReference>
<gene>
    <name evidence="2" type="ORF">K469DRAFT_650598</name>
</gene>
<dbReference type="AlphaFoldDB" id="A0A6A6EV71"/>
<feature type="chain" id="PRO_5025455104" evidence="1">
    <location>
        <begin position="22"/>
        <end position="211"/>
    </location>
</feature>
<feature type="signal peptide" evidence="1">
    <location>
        <begin position="1"/>
        <end position="21"/>
    </location>
</feature>
<evidence type="ECO:0000313" key="2">
    <source>
        <dbReference type="EMBL" id="KAF2194668.1"/>
    </source>
</evidence>
<dbReference type="Proteomes" id="UP000800200">
    <property type="component" value="Unassembled WGS sequence"/>
</dbReference>
<protein>
    <submittedName>
        <fullName evidence="2">Uncharacterized protein</fullName>
    </submittedName>
</protein>
<accession>A0A6A6EV71</accession>
<dbReference type="EMBL" id="ML994611">
    <property type="protein sequence ID" value="KAF2194668.1"/>
    <property type="molecule type" value="Genomic_DNA"/>
</dbReference>
<reference evidence="2" key="1">
    <citation type="journal article" date="2020" name="Stud. Mycol.">
        <title>101 Dothideomycetes genomes: a test case for predicting lifestyles and emergence of pathogens.</title>
        <authorList>
            <person name="Haridas S."/>
            <person name="Albert R."/>
            <person name="Binder M."/>
            <person name="Bloem J."/>
            <person name="Labutti K."/>
            <person name="Salamov A."/>
            <person name="Andreopoulos B."/>
            <person name="Baker S."/>
            <person name="Barry K."/>
            <person name="Bills G."/>
            <person name="Bluhm B."/>
            <person name="Cannon C."/>
            <person name="Castanera R."/>
            <person name="Culley D."/>
            <person name="Daum C."/>
            <person name="Ezra D."/>
            <person name="Gonzalez J."/>
            <person name="Henrissat B."/>
            <person name="Kuo A."/>
            <person name="Liang C."/>
            <person name="Lipzen A."/>
            <person name="Lutzoni F."/>
            <person name="Magnuson J."/>
            <person name="Mondo S."/>
            <person name="Nolan M."/>
            <person name="Ohm R."/>
            <person name="Pangilinan J."/>
            <person name="Park H.-J."/>
            <person name="Ramirez L."/>
            <person name="Alfaro M."/>
            <person name="Sun H."/>
            <person name="Tritt A."/>
            <person name="Yoshinaga Y."/>
            <person name="Zwiers L.-H."/>
            <person name="Turgeon B."/>
            <person name="Goodwin S."/>
            <person name="Spatafora J."/>
            <person name="Crous P."/>
            <person name="Grigoriev I."/>
        </authorList>
    </citation>
    <scope>NUCLEOTIDE SEQUENCE</scope>
    <source>
        <strain evidence="2">CBS 207.26</strain>
    </source>
</reference>
<keyword evidence="3" id="KW-1185">Reference proteome</keyword>
<dbReference type="PANTHER" id="PTHR38049">
    <property type="entry name" value="RICIN B LECTIN DOMAIN-CONTAINING PROTEIN"/>
    <property type="match status" value="1"/>
</dbReference>
<sequence>MVLGILTAIAACPAIIGTTEAVRQGQRQNARERHRGLKTKLFVNCSTASTAGREADGCEVVLSDNKLYLAMPSAEYPDGRAEDHPFAGYFLPYPDKNWGRQGEGFVSTISDEPPQLNWIYVDRDTHEVKYGTRAESEPHIIGPWDVTRIDKRVTLEGWEGFMAVRYGPREWALYFDRDDNGLKGIIDPEMRIMEIVLVRRERKQEKPDDDR</sequence>
<keyword evidence="1" id="KW-0732">Signal</keyword>
<proteinExistence type="predicted"/>
<name>A0A6A6EV71_9PEZI</name>
<evidence type="ECO:0000313" key="3">
    <source>
        <dbReference type="Proteomes" id="UP000800200"/>
    </source>
</evidence>